<evidence type="ECO:0000313" key="11">
    <source>
        <dbReference type="Proteomes" id="UP001271769"/>
    </source>
</evidence>
<feature type="transmembrane region" description="Helical" evidence="8">
    <location>
        <begin position="100"/>
        <end position="122"/>
    </location>
</feature>
<evidence type="ECO:0000259" key="9">
    <source>
        <dbReference type="PROSITE" id="PS50928"/>
    </source>
</evidence>
<feature type="transmembrane region" description="Helical" evidence="8">
    <location>
        <begin position="203"/>
        <end position="224"/>
    </location>
</feature>
<evidence type="ECO:0000256" key="7">
    <source>
        <dbReference type="ARBA" id="ARBA00023136"/>
    </source>
</evidence>
<feature type="transmembrane region" description="Helical" evidence="8">
    <location>
        <begin position="61"/>
        <end position="88"/>
    </location>
</feature>
<proteinExistence type="inferred from homology"/>
<dbReference type="InterPro" id="IPR035906">
    <property type="entry name" value="MetI-like_sf"/>
</dbReference>
<comment type="similarity">
    <text evidence="2">Belongs to the binding-protein-dependent transport system permease family. CysTW subfamily.</text>
</comment>
<comment type="caution">
    <text evidence="10">The sequence shown here is derived from an EMBL/GenBank/DDBJ whole genome shotgun (WGS) entry which is preliminary data.</text>
</comment>
<dbReference type="InterPro" id="IPR000515">
    <property type="entry name" value="MetI-like"/>
</dbReference>
<evidence type="ECO:0000256" key="6">
    <source>
        <dbReference type="ARBA" id="ARBA00022989"/>
    </source>
</evidence>
<sequence length="287" mass="31970">MSRALARPYLLLSPAILSLSLLMVAPILFVLAYSFWLRSAEGLDTPAFQFGNWASFLSDSFYWLALYSTFKTALLTTAVCIVLGYPTAYFLARAEIRNRGLLLFLMFLPFWVSYIIRTMSWINVLGKNGFVNAVLVGIGVTDEPLKLLYNDFSVIMGLVYFQLPYMIINVYVSLDGIDRNLESAARVLGCTPWQSFREVTLPLSLPGLGAGSLLCFVLAAGSYVTPRLLGGTDTLFFPDLIYEAIISQLDWPFGSVLSIVMLVALGLVIAVYNRFMSLSDVYRSFAR</sequence>
<evidence type="ECO:0000256" key="5">
    <source>
        <dbReference type="ARBA" id="ARBA00022692"/>
    </source>
</evidence>
<keyword evidence="6 8" id="KW-1133">Transmembrane helix</keyword>
<dbReference type="PROSITE" id="PS50928">
    <property type="entry name" value="ABC_TM1"/>
    <property type="match status" value="1"/>
</dbReference>
<name>A0ABU5E146_9PROT</name>
<organism evidence="10 11">
    <name type="scientific">Dongia rigui</name>
    <dbReference type="NCBI Taxonomy" id="940149"/>
    <lineage>
        <taxon>Bacteria</taxon>
        <taxon>Pseudomonadati</taxon>
        <taxon>Pseudomonadota</taxon>
        <taxon>Alphaproteobacteria</taxon>
        <taxon>Rhodospirillales</taxon>
        <taxon>Dongiaceae</taxon>
        <taxon>Dongia</taxon>
    </lineage>
</organism>
<evidence type="ECO:0000256" key="2">
    <source>
        <dbReference type="ARBA" id="ARBA00007069"/>
    </source>
</evidence>
<keyword evidence="4" id="KW-1003">Cell membrane</keyword>
<dbReference type="PANTHER" id="PTHR42929">
    <property type="entry name" value="INNER MEMBRANE ABC TRANSPORTER PERMEASE PROTEIN YDCU-RELATED-RELATED"/>
    <property type="match status" value="1"/>
</dbReference>
<dbReference type="Gene3D" id="1.10.3720.10">
    <property type="entry name" value="MetI-like"/>
    <property type="match status" value="1"/>
</dbReference>
<dbReference type="PANTHER" id="PTHR42929:SF1">
    <property type="entry name" value="INNER MEMBRANE ABC TRANSPORTER PERMEASE PROTEIN YDCU-RELATED"/>
    <property type="match status" value="1"/>
</dbReference>
<reference evidence="10 11" key="1">
    <citation type="journal article" date="2013" name="Antonie Van Leeuwenhoek">
        <title>Dongia rigui sp. nov., isolated from freshwater of a large wetland in Korea.</title>
        <authorList>
            <person name="Baik K.S."/>
            <person name="Hwang Y.M."/>
            <person name="Choi J.S."/>
            <person name="Kwon J."/>
            <person name="Seong C.N."/>
        </authorList>
    </citation>
    <scope>NUCLEOTIDE SEQUENCE [LARGE SCALE GENOMIC DNA]</scope>
    <source>
        <strain evidence="10 11">04SU4-P</strain>
    </source>
</reference>
<gene>
    <name evidence="10" type="ORF">SMD31_15165</name>
</gene>
<evidence type="ECO:0000256" key="4">
    <source>
        <dbReference type="ARBA" id="ARBA00022475"/>
    </source>
</evidence>
<evidence type="ECO:0000313" key="10">
    <source>
        <dbReference type="EMBL" id="MDY0873280.1"/>
    </source>
</evidence>
<dbReference type="Proteomes" id="UP001271769">
    <property type="component" value="Unassembled WGS sequence"/>
</dbReference>
<keyword evidence="11" id="KW-1185">Reference proteome</keyword>
<dbReference type="SUPFAM" id="SSF161098">
    <property type="entry name" value="MetI-like"/>
    <property type="match status" value="1"/>
</dbReference>
<feature type="domain" description="ABC transmembrane type-1" evidence="9">
    <location>
        <begin position="66"/>
        <end position="272"/>
    </location>
</feature>
<feature type="transmembrane region" description="Helical" evidence="8">
    <location>
        <begin position="152"/>
        <end position="172"/>
    </location>
</feature>
<dbReference type="EMBL" id="JAXCLX010000002">
    <property type="protein sequence ID" value="MDY0873280.1"/>
    <property type="molecule type" value="Genomic_DNA"/>
</dbReference>
<accession>A0ABU5E146</accession>
<evidence type="ECO:0000256" key="1">
    <source>
        <dbReference type="ARBA" id="ARBA00004651"/>
    </source>
</evidence>
<keyword evidence="5 8" id="KW-0812">Transmembrane</keyword>
<feature type="transmembrane region" description="Helical" evidence="8">
    <location>
        <begin position="9"/>
        <end position="36"/>
    </location>
</feature>
<dbReference type="Pfam" id="PF00528">
    <property type="entry name" value="BPD_transp_1"/>
    <property type="match status" value="1"/>
</dbReference>
<comment type="subcellular location">
    <subcellularLocation>
        <location evidence="1 8">Cell membrane</location>
        <topology evidence="1 8">Multi-pass membrane protein</topology>
    </subcellularLocation>
</comment>
<dbReference type="RefSeq" id="WP_320501738.1">
    <property type="nucleotide sequence ID" value="NZ_JAXCLX010000002.1"/>
</dbReference>
<evidence type="ECO:0000256" key="3">
    <source>
        <dbReference type="ARBA" id="ARBA00022448"/>
    </source>
</evidence>
<evidence type="ECO:0000256" key="8">
    <source>
        <dbReference type="RuleBase" id="RU363032"/>
    </source>
</evidence>
<keyword evidence="3 8" id="KW-0813">Transport</keyword>
<keyword evidence="7 8" id="KW-0472">Membrane</keyword>
<feature type="transmembrane region" description="Helical" evidence="8">
    <location>
        <begin position="251"/>
        <end position="273"/>
    </location>
</feature>
<protein>
    <submittedName>
        <fullName evidence="10">ABC transporter permease</fullName>
    </submittedName>
</protein>
<dbReference type="CDD" id="cd06261">
    <property type="entry name" value="TM_PBP2"/>
    <property type="match status" value="1"/>
</dbReference>